<gene>
    <name evidence="1" type="ORF">BN940_03536</name>
</gene>
<organism evidence="1 2">
    <name type="scientific">Castellaniella defragrans (strain DSM 12143 / CCUG 39792 / 65Phen)</name>
    <name type="common">Alcaligenes defragrans</name>
    <dbReference type="NCBI Taxonomy" id="1437824"/>
    <lineage>
        <taxon>Bacteria</taxon>
        <taxon>Pseudomonadati</taxon>
        <taxon>Pseudomonadota</taxon>
        <taxon>Betaproteobacteria</taxon>
        <taxon>Burkholderiales</taxon>
        <taxon>Alcaligenaceae</taxon>
        <taxon>Castellaniella</taxon>
    </lineage>
</organism>
<reference evidence="1 2" key="1">
    <citation type="journal article" date="2014" name="BMC Microbiol.">
        <title>The oxygen-independent metabolism of cyclic monoterpenes in Castellaniella defragrans 65Phen.</title>
        <authorList>
            <person name="Petasch J."/>
            <person name="Disch E.M."/>
            <person name="Markert S."/>
            <person name="Becher D."/>
            <person name="Schweder T."/>
            <person name="Huttel B."/>
            <person name="Reinhardt R."/>
            <person name="Harder J."/>
        </authorList>
    </citation>
    <scope>NUCLEOTIDE SEQUENCE [LARGE SCALE GENOMIC DNA]</scope>
    <source>
        <strain evidence="1">65Phen</strain>
    </source>
</reference>
<sequence length="68" mass="7502">MPGPRRAGSGIEAGRYRAGMEACAPLRGQHSWARGRAVCFPFEYAARVARRIPVSPRTIACGFRRQGR</sequence>
<proteinExistence type="predicted"/>
<dbReference type="Proteomes" id="UP000019805">
    <property type="component" value="Chromosome"/>
</dbReference>
<accession>W8X1Q3</accession>
<keyword evidence="2" id="KW-1185">Reference proteome</keyword>
<dbReference type="EMBL" id="HG916765">
    <property type="protein sequence ID" value="CDM23182.1"/>
    <property type="molecule type" value="Genomic_DNA"/>
</dbReference>
<evidence type="ECO:0000313" key="1">
    <source>
        <dbReference type="EMBL" id="CDM23182.1"/>
    </source>
</evidence>
<dbReference type="HOGENOM" id="CLU_2786256_0_0_4"/>
<name>W8X1Q3_CASD6</name>
<protein>
    <submittedName>
        <fullName evidence="1">Uncharacterized protein</fullName>
    </submittedName>
</protein>
<dbReference type="KEGG" id="cdn:BN940_03536"/>
<dbReference type="AlphaFoldDB" id="W8X1Q3"/>
<evidence type="ECO:0000313" key="2">
    <source>
        <dbReference type="Proteomes" id="UP000019805"/>
    </source>
</evidence>